<organism evidence="2 3">
    <name type="scientific">Candidatus Sungbacteria bacterium RIFCSPHIGHO2_01_FULL_47_32</name>
    <dbReference type="NCBI Taxonomy" id="1802264"/>
    <lineage>
        <taxon>Bacteria</taxon>
        <taxon>Candidatus Sungiibacteriota</taxon>
    </lineage>
</organism>
<dbReference type="CDD" id="cd02440">
    <property type="entry name" value="AdoMet_MTases"/>
    <property type="match status" value="1"/>
</dbReference>
<name>A0A1G2KA66_9BACT</name>
<evidence type="ECO:0000259" key="1">
    <source>
        <dbReference type="Pfam" id="PF13649"/>
    </source>
</evidence>
<dbReference type="SUPFAM" id="SSF53335">
    <property type="entry name" value="S-adenosyl-L-methionine-dependent methyltransferases"/>
    <property type="match status" value="1"/>
</dbReference>
<dbReference type="Proteomes" id="UP000177152">
    <property type="component" value="Unassembled WGS sequence"/>
</dbReference>
<dbReference type="AlphaFoldDB" id="A0A1G2KA66"/>
<dbReference type="Gene3D" id="3.40.50.150">
    <property type="entry name" value="Vaccinia Virus protein VP39"/>
    <property type="match status" value="1"/>
</dbReference>
<dbReference type="Pfam" id="PF13649">
    <property type="entry name" value="Methyltransf_25"/>
    <property type="match status" value="1"/>
</dbReference>
<proteinExistence type="predicted"/>
<gene>
    <name evidence="2" type="ORF">A2633_04270</name>
</gene>
<dbReference type="InterPro" id="IPR029063">
    <property type="entry name" value="SAM-dependent_MTases_sf"/>
</dbReference>
<dbReference type="InterPro" id="IPR041698">
    <property type="entry name" value="Methyltransf_25"/>
</dbReference>
<feature type="domain" description="Methyltransferase" evidence="1">
    <location>
        <begin position="86"/>
        <end position="163"/>
    </location>
</feature>
<evidence type="ECO:0000313" key="3">
    <source>
        <dbReference type="Proteomes" id="UP000177152"/>
    </source>
</evidence>
<accession>A0A1G2KA66</accession>
<comment type="caution">
    <text evidence="2">The sequence shown here is derived from an EMBL/GenBank/DDBJ whole genome shotgun (WGS) entry which is preliminary data.</text>
</comment>
<dbReference type="EMBL" id="MHQC01000011">
    <property type="protein sequence ID" value="OGZ95370.1"/>
    <property type="molecule type" value="Genomic_DNA"/>
</dbReference>
<reference evidence="2 3" key="1">
    <citation type="journal article" date="2016" name="Nat. Commun.">
        <title>Thousands of microbial genomes shed light on interconnected biogeochemical processes in an aquifer system.</title>
        <authorList>
            <person name="Anantharaman K."/>
            <person name="Brown C.T."/>
            <person name="Hug L.A."/>
            <person name="Sharon I."/>
            <person name="Castelle C.J."/>
            <person name="Probst A.J."/>
            <person name="Thomas B.C."/>
            <person name="Singh A."/>
            <person name="Wilkins M.J."/>
            <person name="Karaoz U."/>
            <person name="Brodie E.L."/>
            <person name="Williams K.H."/>
            <person name="Hubbard S.S."/>
            <person name="Banfield J.F."/>
        </authorList>
    </citation>
    <scope>NUCLEOTIDE SEQUENCE [LARGE SCALE GENOMIC DNA]</scope>
</reference>
<sequence length="271" mass="31680">MLILLYLPVFVNKKIFFDFIIYSWHSYYKNFETRGRQMKPEIPSAYSAEKTKNSNGYLSDTLRPTERRKGEFAFWVREVQHSGGPVLELASGAGRILTVLAEAGVDVYGLEASSEMIELGKRAMHALPVETKQHIRVVQADMRVFTFVRKFPLVIIPFTSFWYNFKNAAIDDIGWDFETSEKSEKEFQEHIERQAENCLSSIVGALAPSGRFIIDNPFYTTHWQKENGRDKRDHCRRWWSRMVERFGFDVYIRKPFDFPDDIIPVLEGIKK</sequence>
<protein>
    <recommendedName>
        <fullName evidence="1">Methyltransferase domain-containing protein</fullName>
    </recommendedName>
</protein>
<evidence type="ECO:0000313" key="2">
    <source>
        <dbReference type="EMBL" id="OGZ95370.1"/>
    </source>
</evidence>